<keyword evidence="1" id="KW-1133">Transmembrane helix</keyword>
<organism evidence="2">
    <name type="scientific">Zea mays</name>
    <name type="common">Maize</name>
    <dbReference type="NCBI Taxonomy" id="4577"/>
    <lineage>
        <taxon>Eukaryota</taxon>
        <taxon>Viridiplantae</taxon>
        <taxon>Streptophyta</taxon>
        <taxon>Embryophyta</taxon>
        <taxon>Tracheophyta</taxon>
        <taxon>Spermatophyta</taxon>
        <taxon>Magnoliopsida</taxon>
        <taxon>Liliopsida</taxon>
        <taxon>Poales</taxon>
        <taxon>Poaceae</taxon>
        <taxon>PACMAD clade</taxon>
        <taxon>Panicoideae</taxon>
        <taxon>Andropogonodae</taxon>
        <taxon>Andropogoneae</taxon>
        <taxon>Tripsacinae</taxon>
        <taxon>Zea</taxon>
    </lineage>
</organism>
<dbReference type="ExpressionAtlas" id="A0A317Y788">
    <property type="expression patterns" value="baseline"/>
</dbReference>
<keyword evidence="1" id="KW-0472">Membrane</keyword>
<comment type="caution">
    <text evidence="2">The sequence shown here is derived from an EMBL/GenBank/DDBJ whole genome shotgun (WGS) entry which is preliminary data.</text>
</comment>
<accession>A0A317Y788</accession>
<dbReference type="AlphaFoldDB" id="A0A317Y788"/>
<protein>
    <submittedName>
        <fullName evidence="2">Uncharacterized protein</fullName>
    </submittedName>
</protein>
<dbReference type="PANTHER" id="PTHR35310">
    <property type="entry name" value="CELL WALL INTEGRITY/STRESS RESPONSE COMPONENT-LIKE PROTEIN"/>
    <property type="match status" value="1"/>
</dbReference>
<proteinExistence type="predicted"/>
<evidence type="ECO:0000256" key="1">
    <source>
        <dbReference type="SAM" id="Phobius"/>
    </source>
</evidence>
<keyword evidence="1" id="KW-0812">Transmembrane</keyword>
<dbReference type="EMBL" id="NCVQ01000001">
    <property type="protein sequence ID" value="PWZ53554.1"/>
    <property type="molecule type" value="Genomic_DNA"/>
</dbReference>
<evidence type="ECO:0000313" key="2">
    <source>
        <dbReference type="EMBL" id="PWZ53554.1"/>
    </source>
</evidence>
<reference evidence="2" key="1">
    <citation type="journal article" date="2018" name="Nat. Genet.">
        <title>Extensive intraspecific gene order and gene structural variations between Mo17 and other maize genomes.</title>
        <authorList>
            <person name="Sun S."/>
            <person name="Zhou Y."/>
            <person name="Chen J."/>
            <person name="Shi J."/>
            <person name="Zhao H."/>
            <person name="Zhao H."/>
            <person name="Song W."/>
            <person name="Zhang M."/>
            <person name="Cui Y."/>
            <person name="Dong X."/>
            <person name="Liu H."/>
            <person name="Ma X."/>
            <person name="Jiao Y."/>
            <person name="Wang B."/>
            <person name="Wei X."/>
            <person name="Stein J.C."/>
            <person name="Glaubitz J.C."/>
            <person name="Lu F."/>
            <person name="Yu G."/>
            <person name="Liang C."/>
            <person name="Fengler K."/>
            <person name="Li B."/>
            <person name="Rafalski A."/>
            <person name="Schnable P.S."/>
            <person name="Ware D.H."/>
            <person name="Buckler E.S."/>
            <person name="Lai J."/>
        </authorList>
    </citation>
    <scope>NUCLEOTIDE SEQUENCE [LARGE SCALE GENOMIC DNA]</scope>
    <source>
        <tissue evidence="2">Seedling</tissue>
    </source>
</reference>
<sequence length="140" mass="15058">MVLTKQVEEGIDDLISEFRDLPSRLQETLMPDLARLSQHSKSYLSAANARIADGVRPILGGRWAAMAASLASAAVPPLPPLFMLTTLVRCVGPYLPLLHRALMLAQAYLAIYFVMLALVAAATGLEPLLFIHAASPAAYS</sequence>
<name>A0A317Y788_MAIZE</name>
<gene>
    <name evidence="2" type="ORF">Zm00014a_030368</name>
</gene>
<feature type="transmembrane region" description="Helical" evidence="1">
    <location>
        <begin position="109"/>
        <end position="134"/>
    </location>
</feature>
<dbReference type="Proteomes" id="UP000251960">
    <property type="component" value="Chromosome 1"/>
</dbReference>
<dbReference type="PANTHER" id="PTHR35310:SF1">
    <property type="entry name" value="CELL WALL INTEGRITY_STRESS RESPONSE COMPONENT-LIKE PROTEIN"/>
    <property type="match status" value="1"/>
</dbReference>